<keyword evidence="1" id="KW-1133">Transmembrane helix</keyword>
<sequence>MITLWTWVILRPLDAEEWRWCVVVDALLVSLGVLAGISLEGWWA</sequence>
<dbReference type="EMBL" id="LAZR01029491">
    <property type="protein sequence ID" value="KKL59430.1"/>
    <property type="molecule type" value="Genomic_DNA"/>
</dbReference>
<evidence type="ECO:0000313" key="2">
    <source>
        <dbReference type="EMBL" id="KKL59430.1"/>
    </source>
</evidence>
<keyword evidence="1" id="KW-0812">Transmembrane</keyword>
<evidence type="ECO:0000256" key="1">
    <source>
        <dbReference type="SAM" id="Phobius"/>
    </source>
</evidence>
<protein>
    <submittedName>
        <fullName evidence="2">Uncharacterized protein</fullName>
    </submittedName>
</protein>
<proteinExistence type="predicted"/>
<feature type="transmembrane region" description="Helical" evidence="1">
    <location>
        <begin position="20"/>
        <end position="39"/>
    </location>
</feature>
<dbReference type="AlphaFoldDB" id="A0A0F9FQ88"/>
<organism evidence="2">
    <name type="scientific">marine sediment metagenome</name>
    <dbReference type="NCBI Taxonomy" id="412755"/>
    <lineage>
        <taxon>unclassified sequences</taxon>
        <taxon>metagenomes</taxon>
        <taxon>ecological metagenomes</taxon>
    </lineage>
</organism>
<keyword evidence="1" id="KW-0472">Membrane</keyword>
<accession>A0A0F9FQ88</accession>
<comment type="caution">
    <text evidence="2">The sequence shown here is derived from an EMBL/GenBank/DDBJ whole genome shotgun (WGS) entry which is preliminary data.</text>
</comment>
<reference evidence="2" key="1">
    <citation type="journal article" date="2015" name="Nature">
        <title>Complex archaea that bridge the gap between prokaryotes and eukaryotes.</title>
        <authorList>
            <person name="Spang A."/>
            <person name="Saw J.H."/>
            <person name="Jorgensen S.L."/>
            <person name="Zaremba-Niedzwiedzka K."/>
            <person name="Martijn J."/>
            <person name="Lind A.E."/>
            <person name="van Eijk R."/>
            <person name="Schleper C."/>
            <person name="Guy L."/>
            <person name="Ettema T.J."/>
        </authorList>
    </citation>
    <scope>NUCLEOTIDE SEQUENCE</scope>
</reference>
<gene>
    <name evidence="2" type="ORF">LCGC14_2215410</name>
</gene>
<name>A0A0F9FQ88_9ZZZZ</name>